<name>A0AAV9QNJ5_9TELE</name>
<dbReference type="EMBL" id="JAHHUM010002995">
    <property type="protein sequence ID" value="KAK5598859.1"/>
    <property type="molecule type" value="Genomic_DNA"/>
</dbReference>
<gene>
    <name evidence="3" type="ORF">CRENBAI_003119</name>
</gene>
<protein>
    <submittedName>
        <fullName evidence="3">Uncharacterized protein</fullName>
    </submittedName>
</protein>
<organism evidence="3 4">
    <name type="scientific">Crenichthys baileyi</name>
    <name type="common">White River springfish</name>
    <dbReference type="NCBI Taxonomy" id="28760"/>
    <lineage>
        <taxon>Eukaryota</taxon>
        <taxon>Metazoa</taxon>
        <taxon>Chordata</taxon>
        <taxon>Craniata</taxon>
        <taxon>Vertebrata</taxon>
        <taxon>Euteleostomi</taxon>
        <taxon>Actinopterygii</taxon>
        <taxon>Neopterygii</taxon>
        <taxon>Teleostei</taxon>
        <taxon>Neoteleostei</taxon>
        <taxon>Acanthomorphata</taxon>
        <taxon>Ovalentaria</taxon>
        <taxon>Atherinomorphae</taxon>
        <taxon>Cyprinodontiformes</taxon>
        <taxon>Goodeidae</taxon>
        <taxon>Crenichthys</taxon>
    </lineage>
</organism>
<feature type="region of interest" description="Disordered" evidence="1">
    <location>
        <begin position="110"/>
        <end position="181"/>
    </location>
</feature>
<evidence type="ECO:0000313" key="4">
    <source>
        <dbReference type="Proteomes" id="UP001311232"/>
    </source>
</evidence>
<proteinExistence type="predicted"/>
<keyword evidence="2" id="KW-1133">Transmembrane helix</keyword>
<dbReference type="Proteomes" id="UP001311232">
    <property type="component" value="Unassembled WGS sequence"/>
</dbReference>
<keyword evidence="2" id="KW-0812">Transmembrane</keyword>
<comment type="caution">
    <text evidence="3">The sequence shown here is derived from an EMBL/GenBank/DDBJ whole genome shotgun (WGS) entry which is preliminary data.</text>
</comment>
<evidence type="ECO:0000313" key="3">
    <source>
        <dbReference type="EMBL" id="KAK5598859.1"/>
    </source>
</evidence>
<reference evidence="3 4" key="1">
    <citation type="submission" date="2021-06" db="EMBL/GenBank/DDBJ databases">
        <authorList>
            <person name="Palmer J.M."/>
        </authorList>
    </citation>
    <scope>NUCLEOTIDE SEQUENCE [LARGE SCALE GENOMIC DNA]</scope>
    <source>
        <strain evidence="3 4">MEX-2019</strain>
        <tissue evidence="3">Muscle</tissue>
    </source>
</reference>
<accession>A0AAV9QNJ5</accession>
<sequence>MEEQQVEVFCTHSCFQDRLGSAYSITGNIWKDLDFKAKQGAAPAEITIFAKLFFLGFLGFGLGILICTSFCRSCARLREVQIEREAQHRREQDSQLRSIYIIPFPRSISQQDSEDMQGSDHLSPPRYSTTVRYEPPPSYNELGIKPDDPPPPYTEHNIPDILTTQPPTQTNLQLSQELSHP</sequence>
<feature type="transmembrane region" description="Helical" evidence="2">
    <location>
        <begin position="48"/>
        <end position="71"/>
    </location>
</feature>
<keyword evidence="2" id="KW-0472">Membrane</keyword>
<keyword evidence="4" id="KW-1185">Reference proteome</keyword>
<evidence type="ECO:0000256" key="2">
    <source>
        <dbReference type="SAM" id="Phobius"/>
    </source>
</evidence>
<dbReference type="AlphaFoldDB" id="A0AAV9QNJ5"/>
<feature type="compositionally biased region" description="Low complexity" evidence="1">
    <location>
        <begin position="162"/>
        <end position="181"/>
    </location>
</feature>
<evidence type="ECO:0000256" key="1">
    <source>
        <dbReference type="SAM" id="MobiDB-lite"/>
    </source>
</evidence>